<evidence type="ECO:0000256" key="5">
    <source>
        <dbReference type="ARBA" id="ARBA00023136"/>
    </source>
</evidence>
<evidence type="ECO:0000313" key="7">
    <source>
        <dbReference type="EMBL" id="OMJ68344.1"/>
    </source>
</evidence>
<feature type="transmembrane region" description="Helical" evidence="6">
    <location>
        <begin position="117"/>
        <end position="136"/>
    </location>
</feature>
<evidence type="ECO:0000256" key="6">
    <source>
        <dbReference type="SAM" id="Phobius"/>
    </source>
</evidence>
<feature type="transmembrane region" description="Helical" evidence="6">
    <location>
        <begin position="328"/>
        <end position="348"/>
    </location>
</feature>
<comment type="subcellular location">
    <subcellularLocation>
        <location evidence="1">Membrane</location>
        <topology evidence="1">Multi-pass membrane protein</topology>
    </subcellularLocation>
</comment>
<dbReference type="InterPro" id="IPR036259">
    <property type="entry name" value="MFS_trans_sf"/>
</dbReference>
<gene>
    <name evidence="7" type="ORF">SteCoe_34237</name>
</gene>
<feature type="transmembrane region" description="Helical" evidence="6">
    <location>
        <begin position="63"/>
        <end position="84"/>
    </location>
</feature>
<comment type="caution">
    <text evidence="7">The sequence shown here is derived from an EMBL/GenBank/DDBJ whole genome shotgun (WGS) entry which is preliminary data.</text>
</comment>
<organism evidence="7 8">
    <name type="scientific">Stentor coeruleus</name>
    <dbReference type="NCBI Taxonomy" id="5963"/>
    <lineage>
        <taxon>Eukaryota</taxon>
        <taxon>Sar</taxon>
        <taxon>Alveolata</taxon>
        <taxon>Ciliophora</taxon>
        <taxon>Postciliodesmatophora</taxon>
        <taxon>Heterotrichea</taxon>
        <taxon>Heterotrichida</taxon>
        <taxon>Stentoridae</taxon>
        <taxon>Stentor</taxon>
    </lineage>
</organism>
<proteinExistence type="predicted"/>
<feature type="transmembrane region" description="Helical" evidence="6">
    <location>
        <begin position="29"/>
        <end position="51"/>
    </location>
</feature>
<name>A0A1R2AUY2_9CILI</name>
<reference evidence="7 8" key="1">
    <citation type="submission" date="2016-11" db="EMBL/GenBank/DDBJ databases">
        <title>The macronuclear genome of Stentor coeruleus: a giant cell with tiny introns.</title>
        <authorList>
            <person name="Slabodnick M."/>
            <person name="Ruby J.G."/>
            <person name="Reiff S.B."/>
            <person name="Swart E.C."/>
            <person name="Gosai S."/>
            <person name="Prabakaran S."/>
            <person name="Witkowska E."/>
            <person name="Larue G.E."/>
            <person name="Fisher S."/>
            <person name="Freeman R.M."/>
            <person name="Gunawardena J."/>
            <person name="Chu W."/>
            <person name="Stover N.A."/>
            <person name="Gregory B.D."/>
            <person name="Nowacki M."/>
            <person name="Derisi J."/>
            <person name="Roy S.W."/>
            <person name="Marshall W.F."/>
            <person name="Sood P."/>
        </authorList>
    </citation>
    <scope>NUCLEOTIDE SEQUENCE [LARGE SCALE GENOMIC DNA]</scope>
    <source>
        <strain evidence="7">WM001</strain>
    </source>
</reference>
<dbReference type="Proteomes" id="UP000187209">
    <property type="component" value="Unassembled WGS sequence"/>
</dbReference>
<dbReference type="GO" id="GO:0016020">
    <property type="term" value="C:membrane"/>
    <property type="evidence" value="ECO:0007669"/>
    <property type="project" value="UniProtKB-SubCell"/>
</dbReference>
<feature type="transmembrane region" description="Helical" evidence="6">
    <location>
        <begin position="179"/>
        <end position="196"/>
    </location>
</feature>
<feature type="transmembrane region" description="Helical" evidence="6">
    <location>
        <begin position="354"/>
        <end position="376"/>
    </location>
</feature>
<keyword evidence="8" id="KW-1185">Reference proteome</keyword>
<sequence>MLSNDSFETKCIISEELAKIGWGTYQKWLFFNCFCGMTIATIWIETTAILISLDCYSDFEKTMLGFSINFGTMIGTFLLSSLIGHYGREKIFKLCIIIEAFGGVLCLFNGLCLYFGLFVIGFGAGGDFSIGYPIFIEGVQKKYRNYTTLLNASMCFGSAFGALFMLILLKFEIDPSDTIFYQISFWTIVCILLAYLRKHTIESPIYLYETYDEKVYIVMEEIARKNSQDMYLADFPMIRSSSTASSYGASESIFSKGMIVTTASILFLYFFSSFSYYSMLFYMPTLLENQIEDGDESTEYKVIFGQQLISVFGVILSACYIDSKIGRVGMEIISFFIAGVFTFFFLFVSSSFSVLIVSAVIIGCMMSGISTLYTHTQELYPALLRGKIGAWSNFVLFSTGVITPITMQYIDEYSKTLGLILIAFSFVLSSLVSIPLKETKGFKDDEEELLKD</sequence>
<evidence type="ECO:0000256" key="2">
    <source>
        <dbReference type="ARBA" id="ARBA00022448"/>
    </source>
</evidence>
<accession>A0A1R2AUY2</accession>
<evidence type="ECO:0000256" key="3">
    <source>
        <dbReference type="ARBA" id="ARBA00022692"/>
    </source>
</evidence>
<dbReference type="GO" id="GO:0022857">
    <property type="term" value="F:transmembrane transporter activity"/>
    <property type="evidence" value="ECO:0007669"/>
    <property type="project" value="InterPro"/>
</dbReference>
<protein>
    <recommendedName>
        <fullName evidence="9">Major facilitator superfamily (MFS) profile domain-containing protein</fullName>
    </recommendedName>
</protein>
<dbReference type="PANTHER" id="PTHR23511:SF34">
    <property type="entry name" value="SYNAPTIC VESICLE GLYCOPROTEIN 2"/>
    <property type="match status" value="1"/>
</dbReference>
<evidence type="ECO:0008006" key="9">
    <source>
        <dbReference type="Google" id="ProtNLM"/>
    </source>
</evidence>
<dbReference type="AlphaFoldDB" id="A0A1R2AUY2"/>
<feature type="transmembrane region" description="Helical" evidence="6">
    <location>
        <begin position="259"/>
        <end position="283"/>
    </location>
</feature>
<feature type="transmembrane region" description="Helical" evidence="6">
    <location>
        <begin position="91"/>
        <end position="111"/>
    </location>
</feature>
<feature type="transmembrane region" description="Helical" evidence="6">
    <location>
        <begin position="388"/>
        <end position="410"/>
    </location>
</feature>
<feature type="transmembrane region" description="Helical" evidence="6">
    <location>
        <begin position="148"/>
        <end position="167"/>
    </location>
</feature>
<evidence type="ECO:0000256" key="1">
    <source>
        <dbReference type="ARBA" id="ARBA00004141"/>
    </source>
</evidence>
<keyword evidence="3 6" id="KW-0812">Transmembrane</keyword>
<dbReference type="PANTHER" id="PTHR23511">
    <property type="entry name" value="SYNAPTIC VESICLE GLYCOPROTEIN 2"/>
    <property type="match status" value="1"/>
</dbReference>
<dbReference type="Pfam" id="PF07690">
    <property type="entry name" value="MFS_1"/>
    <property type="match status" value="1"/>
</dbReference>
<feature type="transmembrane region" description="Helical" evidence="6">
    <location>
        <begin position="416"/>
        <end position="436"/>
    </location>
</feature>
<evidence type="ECO:0000313" key="8">
    <source>
        <dbReference type="Proteomes" id="UP000187209"/>
    </source>
</evidence>
<keyword evidence="5 6" id="KW-0472">Membrane</keyword>
<keyword evidence="4 6" id="KW-1133">Transmembrane helix</keyword>
<dbReference type="SUPFAM" id="SSF103473">
    <property type="entry name" value="MFS general substrate transporter"/>
    <property type="match status" value="1"/>
</dbReference>
<feature type="transmembrane region" description="Helical" evidence="6">
    <location>
        <begin position="303"/>
        <end position="321"/>
    </location>
</feature>
<keyword evidence="2" id="KW-0813">Transport</keyword>
<dbReference type="EMBL" id="MPUH01001346">
    <property type="protein sequence ID" value="OMJ68344.1"/>
    <property type="molecule type" value="Genomic_DNA"/>
</dbReference>
<dbReference type="Gene3D" id="1.20.1250.20">
    <property type="entry name" value="MFS general substrate transporter like domains"/>
    <property type="match status" value="1"/>
</dbReference>
<evidence type="ECO:0000256" key="4">
    <source>
        <dbReference type="ARBA" id="ARBA00022989"/>
    </source>
</evidence>
<dbReference type="InterPro" id="IPR011701">
    <property type="entry name" value="MFS"/>
</dbReference>